<name>A0A345IMC1_9DEIO</name>
<accession>A0A345IMC1</accession>
<dbReference type="InterPro" id="IPR050553">
    <property type="entry name" value="Thioredoxin_ResA/DsbE_sf"/>
</dbReference>
<dbReference type="AlphaFoldDB" id="A0A345IMC1"/>
<sequence length="178" mass="18740">MTAAKFSPNKLLLPALLVLLIAGLTTALLSGQKTPLGKGSTSGGPAVSASLPQLTGETLRLADYRGKVLAVNFFASWCASCWNELKGFEQVSREYAAKGVAVVGISVQSSPQDTRGMIDKLGLTFPVGLDEKGAVSQEALGLRGMPTTLFFDREGRLLDNVTGEVSEAELRAKLDGLL</sequence>
<keyword evidence="2" id="KW-0614">Plasmid</keyword>
<evidence type="ECO:0000313" key="3">
    <source>
        <dbReference type="Proteomes" id="UP000253744"/>
    </source>
</evidence>
<dbReference type="InterPro" id="IPR000866">
    <property type="entry name" value="AhpC/TSA"/>
</dbReference>
<gene>
    <name evidence="2" type="ORF">DVJ83_17130</name>
</gene>
<dbReference type="PANTHER" id="PTHR42852">
    <property type="entry name" value="THIOL:DISULFIDE INTERCHANGE PROTEIN DSBE"/>
    <property type="match status" value="1"/>
</dbReference>
<dbReference type="GO" id="GO:0016491">
    <property type="term" value="F:oxidoreductase activity"/>
    <property type="evidence" value="ECO:0007669"/>
    <property type="project" value="InterPro"/>
</dbReference>
<organism evidence="2 3">
    <name type="scientific">Deinococcus wulumuqiensis</name>
    <dbReference type="NCBI Taxonomy" id="980427"/>
    <lineage>
        <taxon>Bacteria</taxon>
        <taxon>Thermotogati</taxon>
        <taxon>Deinococcota</taxon>
        <taxon>Deinococci</taxon>
        <taxon>Deinococcales</taxon>
        <taxon>Deinococcaceae</taxon>
        <taxon>Deinococcus</taxon>
    </lineage>
</organism>
<dbReference type="KEGG" id="dwu:DVJ83_17130"/>
<feature type="domain" description="Thioredoxin" evidence="1">
    <location>
        <begin position="40"/>
        <end position="178"/>
    </location>
</feature>
<evidence type="ECO:0000313" key="2">
    <source>
        <dbReference type="EMBL" id="AXH00844.1"/>
    </source>
</evidence>
<proteinExistence type="predicted"/>
<reference evidence="2 3" key="1">
    <citation type="submission" date="2018-07" db="EMBL/GenBank/DDBJ databases">
        <title>Complete Genome and Methylome Analysis of Deinococcus wulumuqiensis NEB 479.</title>
        <authorList>
            <person name="Fomenkov A."/>
            <person name="Luyten Y."/>
            <person name="Vincze T."/>
            <person name="Anton B.P."/>
            <person name="Clark T."/>
            <person name="Roberts R.J."/>
            <person name="Morgan R.D."/>
        </authorList>
    </citation>
    <scope>NUCLEOTIDE SEQUENCE [LARGE SCALE GENOMIC DNA]</scope>
    <source>
        <strain evidence="2 3">NEB 479</strain>
        <plasmid evidence="3">Plasmid pdrdi</plasmid>
    </source>
</reference>
<protein>
    <submittedName>
        <fullName evidence="2">TlpA family protein disulfide reductase</fullName>
    </submittedName>
</protein>
<geneLocation type="plasmid" evidence="3">
    <name>pdrdi</name>
</geneLocation>
<dbReference type="SUPFAM" id="SSF52833">
    <property type="entry name" value="Thioredoxin-like"/>
    <property type="match status" value="1"/>
</dbReference>
<dbReference type="InterPro" id="IPR013766">
    <property type="entry name" value="Thioredoxin_domain"/>
</dbReference>
<evidence type="ECO:0000259" key="1">
    <source>
        <dbReference type="PROSITE" id="PS51352"/>
    </source>
</evidence>
<dbReference type="Pfam" id="PF00578">
    <property type="entry name" value="AhpC-TSA"/>
    <property type="match status" value="1"/>
</dbReference>
<dbReference type="PANTHER" id="PTHR42852:SF17">
    <property type="entry name" value="THIOREDOXIN-LIKE PROTEIN HI_1115"/>
    <property type="match status" value="1"/>
</dbReference>
<dbReference type="CDD" id="cd02966">
    <property type="entry name" value="TlpA_like_family"/>
    <property type="match status" value="1"/>
</dbReference>
<dbReference type="RefSeq" id="WP_114673493.1">
    <property type="nucleotide sequence ID" value="NZ_CP031163.1"/>
</dbReference>
<dbReference type="Proteomes" id="UP000253744">
    <property type="component" value="Plasmid pDrdI"/>
</dbReference>
<dbReference type="PROSITE" id="PS51352">
    <property type="entry name" value="THIOREDOXIN_2"/>
    <property type="match status" value="1"/>
</dbReference>
<dbReference type="EMBL" id="CP031163">
    <property type="protein sequence ID" value="AXH00844.1"/>
    <property type="molecule type" value="Genomic_DNA"/>
</dbReference>
<dbReference type="GO" id="GO:0016209">
    <property type="term" value="F:antioxidant activity"/>
    <property type="evidence" value="ECO:0007669"/>
    <property type="project" value="InterPro"/>
</dbReference>
<dbReference type="InterPro" id="IPR036249">
    <property type="entry name" value="Thioredoxin-like_sf"/>
</dbReference>
<dbReference type="Gene3D" id="3.40.30.10">
    <property type="entry name" value="Glutaredoxin"/>
    <property type="match status" value="1"/>
</dbReference>